<dbReference type="AlphaFoldDB" id="A0A7G8TFQ6"/>
<dbReference type="KEGG" id="cfem:HCR03_09690"/>
<dbReference type="Proteomes" id="UP000515909">
    <property type="component" value="Chromosome"/>
</dbReference>
<dbReference type="EMBL" id="CP060286">
    <property type="protein sequence ID" value="QNK42447.1"/>
    <property type="molecule type" value="Genomic_DNA"/>
</dbReference>
<sequence length="44" mass="5060">MEMISTVSVGIAVANAEDLLKQKVNYDVKTSMHLEYWKQLNTFI</sequence>
<evidence type="ECO:0000313" key="1">
    <source>
        <dbReference type="EMBL" id="QNK42447.1"/>
    </source>
</evidence>
<organism evidence="1 2">
    <name type="scientific">Caproicibacter fermentans</name>
    <dbReference type="NCBI Taxonomy" id="2576756"/>
    <lineage>
        <taxon>Bacteria</taxon>
        <taxon>Bacillati</taxon>
        <taxon>Bacillota</taxon>
        <taxon>Clostridia</taxon>
        <taxon>Eubacteriales</taxon>
        <taxon>Acutalibacteraceae</taxon>
        <taxon>Caproicibacter</taxon>
    </lineage>
</organism>
<gene>
    <name evidence="1" type="ORF">HCR03_09690</name>
</gene>
<evidence type="ECO:0000313" key="2">
    <source>
        <dbReference type="Proteomes" id="UP000515909"/>
    </source>
</evidence>
<accession>A0A7G8TFQ6</accession>
<reference evidence="1 2" key="1">
    <citation type="submission" date="2020-08" db="EMBL/GenBank/DDBJ databases">
        <title>The isolate Caproiciproducens sp. 7D4C2 produces n-caproate at mildly acidic conditions from hexoses: genome and rBOX comparison with related strains and chain-elongating bacteria.</title>
        <authorList>
            <person name="Esquivel-Elizondo S."/>
            <person name="Bagci C."/>
            <person name="Temovska M."/>
            <person name="Jeon B.S."/>
            <person name="Bessarab I."/>
            <person name="Williams R.B.H."/>
            <person name="Huson D.H."/>
            <person name="Angenent L.T."/>
        </authorList>
    </citation>
    <scope>NUCLEOTIDE SEQUENCE [LARGE SCALE GENOMIC DNA]</scope>
    <source>
        <strain evidence="1 2">7D4C2</strain>
    </source>
</reference>
<name>A0A7G8TFQ6_9FIRM</name>
<protein>
    <submittedName>
        <fullName evidence="1">Uncharacterized protein</fullName>
    </submittedName>
</protein>
<proteinExistence type="predicted"/>